<dbReference type="InterPro" id="IPR036890">
    <property type="entry name" value="HATPase_C_sf"/>
</dbReference>
<dbReference type="SUPFAM" id="SSF47384">
    <property type="entry name" value="Homodimeric domain of signal transducing histidine kinase"/>
    <property type="match status" value="1"/>
</dbReference>
<protein>
    <recommendedName>
        <fullName evidence="2">histidine kinase</fullName>
        <ecNumber evidence="2">2.7.13.3</ecNumber>
    </recommendedName>
</protein>
<evidence type="ECO:0000259" key="9">
    <source>
        <dbReference type="PROSITE" id="PS50109"/>
    </source>
</evidence>
<organism evidence="10 11">
    <name type="scientific">Gracilimonas mengyeensis</name>
    <dbReference type="NCBI Taxonomy" id="1302730"/>
    <lineage>
        <taxon>Bacteria</taxon>
        <taxon>Pseudomonadati</taxon>
        <taxon>Balneolota</taxon>
        <taxon>Balneolia</taxon>
        <taxon>Balneolales</taxon>
        <taxon>Balneolaceae</taxon>
        <taxon>Gracilimonas</taxon>
    </lineage>
</organism>
<evidence type="ECO:0000256" key="7">
    <source>
        <dbReference type="PROSITE-ProRule" id="PRU00339"/>
    </source>
</evidence>
<keyword evidence="11" id="KW-1185">Reference proteome</keyword>
<evidence type="ECO:0000256" key="1">
    <source>
        <dbReference type="ARBA" id="ARBA00000085"/>
    </source>
</evidence>
<dbReference type="Pfam" id="PF00512">
    <property type="entry name" value="HisKA"/>
    <property type="match status" value="1"/>
</dbReference>
<keyword evidence="3" id="KW-0597">Phosphoprotein</keyword>
<evidence type="ECO:0000256" key="4">
    <source>
        <dbReference type="ARBA" id="ARBA00022679"/>
    </source>
</evidence>
<dbReference type="PROSITE" id="PS50109">
    <property type="entry name" value="HIS_KIN"/>
    <property type="match status" value="1"/>
</dbReference>
<sequence>MHYKKSTFLLILLFGIVGSLYVVQAQQRSDSLLLQRLDSLKQLPHADSSLYTTYYQLSLLNLRRDSAKAAQYAQQAIHLADSLENHLGMGIGKMALGAHNVIQGDFMDGLKHSFEAEQIFKQLNRGDYLSALYSYIGIGYNRLGNNNEALRYYLLSDSLMKIHGSPMEQAQVKANIGIIHSSQGHHEQTIEYFKEARTIISKQGSPGHIAMMDHNIGVAYRHLNQHDSALVYLEKAMEQRRRINDKHGLASTYQNLGKVYIDQQQYEFALNYIETALQIQEEIGDQVNISATQLYAARIFYNLNDYDQAEYYGQRSLETSSNTGRLDHQAEALQFLSKVEEAQSNPGAALNYLRRYTNLQDSLNQQNQVEAFEEMRARYQTTEMEQKIELLNKEQKIKEADLARAKLFRNSLIGGSTALLIILMLLYTRFRASKKHERELQEKNKRLEELSEEKSEYLHIAAHDLKTPLSGILGFSELIKDPDCPPEEIREHARFIHISAYRMLDLIKQFLDVNAIESGKKMAEVEPINLYPELKQVLEHYEYRAKWKNISLIEELHSECLPAIADSSIFQEVMENVLSNAVKYSPKGSRVWIRSEQCTEFLRIAVIDEGPGLSEDEQKQLFQKFKRLSPDPTEGEGSTGLGLYIVKKMMDAMNGKVWCESTPGEGSTFYIELPLAEGVEA</sequence>
<dbReference type="InterPro" id="IPR003594">
    <property type="entry name" value="HATPase_dom"/>
</dbReference>
<evidence type="ECO:0000256" key="3">
    <source>
        <dbReference type="ARBA" id="ARBA00022553"/>
    </source>
</evidence>
<name>A0A521FCW8_9BACT</name>
<dbReference type="FunFam" id="3.30.565.10:FF:000006">
    <property type="entry name" value="Sensor histidine kinase WalK"/>
    <property type="match status" value="1"/>
</dbReference>
<keyword evidence="6" id="KW-0902">Two-component regulatory system</keyword>
<evidence type="ECO:0000256" key="8">
    <source>
        <dbReference type="SAM" id="Coils"/>
    </source>
</evidence>
<feature type="repeat" description="TPR" evidence="7">
    <location>
        <begin position="250"/>
        <end position="283"/>
    </location>
</feature>
<feature type="domain" description="Histidine kinase" evidence="9">
    <location>
        <begin position="460"/>
        <end position="677"/>
    </location>
</feature>
<dbReference type="InterPro" id="IPR019734">
    <property type="entry name" value="TPR_rpt"/>
</dbReference>
<comment type="catalytic activity">
    <reaction evidence="1">
        <text>ATP + protein L-histidine = ADP + protein N-phospho-L-histidine.</text>
        <dbReference type="EC" id="2.7.13.3"/>
    </reaction>
</comment>
<keyword evidence="5 10" id="KW-0418">Kinase</keyword>
<dbReference type="SUPFAM" id="SSF55874">
    <property type="entry name" value="ATPase domain of HSP90 chaperone/DNA topoisomerase II/histidine kinase"/>
    <property type="match status" value="1"/>
</dbReference>
<dbReference type="InterPro" id="IPR005467">
    <property type="entry name" value="His_kinase_dom"/>
</dbReference>
<dbReference type="PANTHER" id="PTHR43711:SF31">
    <property type="entry name" value="HISTIDINE KINASE"/>
    <property type="match status" value="1"/>
</dbReference>
<feature type="coiled-coil region" evidence="8">
    <location>
        <begin position="430"/>
        <end position="460"/>
    </location>
</feature>
<dbReference type="RefSeq" id="WP_142455868.1">
    <property type="nucleotide sequence ID" value="NZ_FXTP01000017.1"/>
</dbReference>
<keyword evidence="8" id="KW-0175">Coiled coil</keyword>
<dbReference type="AlphaFoldDB" id="A0A521FCW8"/>
<keyword evidence="4" id="KW-0808">Transferase</keyword>
<dbReference type="CDD" id="cd00082">
    <property type="entry name" value="HisKA"/>
    <property type="match status" value="1"/>
</dbReference>
<dbReference type="SMART" id="SM00028">
    <property type="entry name" value="TPR"/>
    <property type="match status" value="5"/>
</dbReference>
<evidence type="ECO:0000313" key="11">
    <source>
        <dbReference type="Proteomes" id="UP000317557"/>
    </source>
</evidence>
<dbReference type="PROSITE" id="PS50005">
    <property type="entry name" value="TPR"/>
    <property type="match status" value="1"/>
</dbReference>
<evidence type="ECO:0000256" key="2">
    <source>
        <dbReference type="ARBA" id="ARBA00012438"/>
    </source>
</evidence>
<dbReference type="SUPFAM" id="SSF48452">
    <property type="entry name" value="TPR-like"/>
    <property type="match status" value="2"/>
</dbReference>
<dbReference type="PRINTS" id="PR00344">
    <property type="entry name" value="BCTRLSENSOR"/>
</dbReference>
<dbReference type="InterPro" id="IPR004358">
    <property type="entry name" value="Sig_transdc_His_kin-like_C"/>
</dbReference>
<dbReference type="GO" id="GO:0000155">
    <property type="term" value="F:phosphorelay sensor kinase activity"/>
    <property type="evidence" value="ECO:0007669"/>
    <property type="project" value="InterPro"/>
</dbReference>
<dbReference type="Proteomes" id="UP000317557">
    <property type="component" value="Unassembled WGS sequence"/>
</dbReference>
<evidence type="ECO:0000256" key="6">
    <source>
        <dbReference type="ARBA" id="ARBA00023012"/>
    </source>
</evidence>
<accession>A0A521FCW8</accession>
<dbReference type="InterPro" id="IPR003661">
    <property type="entry name" value="HisK_dim/P_dom"/>
</dbReference>
<evidence type="ECO:0000256" key="5">
    <source>
        <dbReference type="ARBA" id="ARBA00022777"/>
    </source>
</evidence>
<dbReference type="EC" id="2.7.13.3" evidence="2"/>
<proteinExistence type="predicted"/>
<dbReference type="InterPro" id="IPR036097">
    <property type="entry name" value="HisK_dim/P_sf"/>
</dbReference>
<dbReference type="SMART" id="SM00388">
    <property type="entry name" value="HisKA"/>
    <property type="match status" value="1"/>
</dbReference>
<keyword evidence="7" id="KW-0802">TPR repeat</keyword>
<dbReference type="OrthoDB" id="9781208at2"/>
<gene>
    <name evidence="10" type="ORF">SAMN06265219_11728</name>
</gene>
<dbReference type="InterPro" id="IPR050736">
    <property type="entry name" value="Sensor_HK_Regulatory"/>
</dbReference>
<dbReference type="Gene3D" id="1.10.287.130">
    <property type="match status" value="1"/>
</dbReference>
<reference evidence="10 11" key="1">
    <citation type="submission" date="2017-05" db="EMBL/GenBank/DDBJ databases">
        <authorList>
            <person name="Varghese N."/>
            <person name="Submissions S."/>
        </authorList>
    </citation>
    <scope>NUCLEOTIDE SEQUENCE [LARGE SCALE GENOMIC DNA]</scope>
    <source>
        <strain evidence="10 11">DSM 21985</strain>
    </source>
</reference>
<dbReference type="Pfam" id="PF13424">
    <property type="entry name" value="TPR_12"/>
    <property type="match status" value="1"/>
</dbReference>
<evidence type="ECO:0000313" key="10">
    <source>
        <dbReference type="EMBL" id="SMO94016.1"/>
    </source>
</evidence>
<dbReference type="InterPro" id="IPR011990">
    <property type="entry name" value="TPR-like_helical_dom_sf"/>
</dbReference>
<dbReference type="Gene3D" id="1.25.40.10">
    <property type="entry name" value="Tetratricopeptide repeat domain"/>
    <property type="match status" value="2"/>
</dbReference>
<dbReference type="Gene3D" id="3.30.565.10">
    <property type="entry name" value="Histidine kinase-like ATPase, C-terminal domain"/>
    <property type="match status" value="1"/>
</dbReference>
<dbReference type="EMBL" id="FXTP01000017">
    <property type="protein sequence ID" value="SMO94016.1"/>
    <property type="molecule type" value="Genomic_DNA"/>
</dbReference>
<dbReference type="PANTHER" id="PTHR43711">
    <property type="entry name" value="TWO-COMPONENT HISTIDINE KINASE"/>
    <property type="match status" value="1"/>
</dbReference>
<dbReference type="SMART" id="SM00387">
    <property type="entry name" value="HATPase_c"/>
    <property type="match status" value="1"/>
</dbReference>
<dbReference type="Pfam" id="PF02518">
    <property type="entry name" value="HATPase_c"/>
    <property type="match status" value="1"/>
</dbReference>